<name>A0AAV5W7U2_9BILA</name>
<feature type="transmembrane region" description="Helical" evidence="5">
    <location>
        <begin position="238"/>
        <end position="261"/>
    </location>
</feature>
<feature type="transmembrane region" description="Helical" evidence="5">
    <location>
        <begin position="183"/>
        <end position="205"/>
    </location>
</feature>
<reference evidence="6" key="1">
    <citation type="submission" date="2023-10" db="EMBL/GenBank/DDBJ databases">
        <title>Genome assembly of Pristionchus species.</title>
        <authorList>
            <person name="Yoshida K."/>
            <person name="Sommer R.J."/>
        </authorList>
    </citation>
    <scope>NUCLEOTIDE SEQUENCE</scope>
    <source>
        <strain evidence="6">RS5133</strain>
    </source>
</reference>
<dbReference type="InterPro" id="IPR036259">
    <property type="entry name" value="MFS_trans_sf"/>
</dbReference>
<organism evidence="6 7">
    <name type="scientific">Pristionchus fissidentatus</name>
    <dbReference type="NCBI Taxonomy" id="1538716"/>
    <lineage>
        <taxon>Eukaryota</taxon>
        <taxon>Metazoa</taxon>
        <taxon>Ecdysozoa</taxon>
        <taxon>Nematoda</taxon>
        <taxon>Chromadorea</taxon>
        <taxon>Rhabditida</taxon>
        <taxon>Rhabditina</taxon>
        <taxon>Diplogasteromorpha</taxon>
        <taxon>Diplogasteroidea</taxon>
        <taxon>Neodiplogasteridae</taxon>
        <taxon>Pristionchus</taxon>
    </lineage>
</organism>
<feature type="transmembrane region" description="Helical" evidence="5">
    <location>
        <begin position="315"/>
        <end position="334"/>
    </location>
</feature>
<keyword evidence="7" id="KW-1185">Reference proteome</keyword>
<feature type="non-terminal residue" evidence="6">
    <location>
        <position position="1"/>
    </location>
</feature>
<evidence type="ECO:0000313" key="6">
    <source>
        <dbReference type="EMBL" id="GMT26680.1"/>
    </source>
</evidence>
<dbReference type="SUPFAM" id="SSF103473">
    <property type="entry name" value="MFS general substrate transporter"/>
    <property type="match status" value="1"/>
</dbReference>
<comment type="caution">
    <text evidence="6">The sequence shown here is derived from an EMBL/GenBank/DDBJ whole genome shotgun (WGS) entry which is preliminary data.</text>
</comment>
<dbReference type="AlphaFoldDB" id="A0AAV5W7U2"/>
<feature type="transmembrane region" description="Helical" evidence="5">
    <location>
        <begin position="141"/>
        <end position="163"/>
    </location>
</feature>
<evidence type="ECO:0000313" key="7">
    <source>
        <dbReference type="Proteomes" id="UP001432322"/>
    </source>
</evidence>
<evidence type="ECO:0000256" key="5">
    <source>
        <dbReference type="SAM" id="Phobius"/>
    </source>
</evidence>
<evidence type="ECO:0000256" key="1">
    <source>
        <dbReference type="ARBA" id="ARBA00004141"/>
    </source>
</evidence>
<protein>
    <recommendedName>
        <fullName evidence="8">Membrane transporter</fullName>
    </recommendedName>
</protein>
<keyword evidence="4 5" id="KW-0472">Membrane</keyword>
<dbReference type="PANTHER" id="PTHR23510:SF25">
    <property type="entry name" value="MFS DOMAIN-CONTAINING PROTEIN"/>
    <property type="match status" value="1"/>
</dbReference>
<keyword evidence="3 5" id="KW-1133">Transmembrane helix</keyword>
<evidence type="ECO:0008006" key="8">
    <source>
        <dbReference type="Google" id="ProtNLM"/>
    </source>
</evidence>
<feature type="transmembrane region" description="Helical" evidence="5">
    <location>
        <begin position="281"/>
        <end position="303"/>
    </location>
</feature>
<evidence type="ECO:0000256" key="2">
    <source>
        <dbReference type="ARBA" id="ARBA00022692"/>
    </source>
</evidence>
<proteinExistence type="predicted"/>
<dbReference type="PANTHER" id="PTHR23510">
    <property type="entry name" value="INNER MEMBRANE TRANSPORT PROTEIN YAJR"/>
    <property type="match status" value="1"/>
</dbReference>
<feature type="transmembrane region" description="Helical" evidence="5">
    <location>
        <begin position="364"/>
        <end position="383"/>
    </location>
</feature>
<dbReference type="EMBL" id="BTSY01000005">
    <property type="protein sequence ID" value="GMT26680.1"/>
    <property type="molecule type" value="Genomic_DNA"/>
</dbReference>
<dbReference type="Gene3D" id="1.20.1250.20">
    <property type="entry name" value="MFS general substrate transporter like domains"/>
    <property type="match status" value="1"/>
</dbReference>
<dbReference type="Proteomes" id="UP001432322">
    <property type="component" value="Unassembled WGS sequence"/>
</dbReference>
<dbReference type="GO" id="GO:0005765">
    <property type="term" value="C:lysosomal membrane"/>
    <property type="evidence" value="ECO:0007669"/>
    <property type="project" value="TreeGrafter"/>
</dbReference>
<evidence type="ECO:0000256" key="4">
    <source>
        <dbReference type="ARBA" id="ARBA00023136"/>
    </source>
</evidence>
<sequence>QSFTWAEWKRPMIVVILTFLCNVESTMLGIGEWSYMSTIDHETTSSFFAFSTALNKAGNAIFALVFAVWAHKISGIRIPMIAGRCITLVACIMYIFIEFIPSNRRYWTMTVHFLFGVGSGTSPLLRSYIARTTSDENRSTAYALQIGAAVLSAIIAPIAQISFSGLPYPGVTIIEPNIKLNIYTAPIYFAVITNIVAIVLAIVSLEDPKDEFSVKSVSSNSFTFSSIRNRLSNIRSLNLPWILIILVIFEKVVSQLSMGAMGSISGPMFTAMYALTGEETVLVMGISQLLVGVIVLVLTSMFFICKLGKRVSCRILFVISNIFAVLSYLITYPFPFSSNPMQPFNETTRVGCNPQEYPWCDTQLVVNIILFLITLIVTNSFAIPSGNMSLDTIYSKMIGNIDQ</sequence>
<keyword evidence="2 5" id="KW-0812">Transmembrane</keyword>
<evidence type="ECO:0000256" key="3">
    <source>
        <dbReference type="ARBA" id="ARBA00022989"/>
    </source>
</evidence>
<feature type="transmembrane region" description="Helical" evidence="5">
    <location>
        <begin position="106"/>
        <end position="129"/>
    </location>
</feature>
<feature type="transmembrane region" description="Helical" evidence="5">
    <location>
        <begin position="47"/>
        <end position="69"/>
    </location>
</feature>
<dbReference type="InterPro" id="IPR051068">
    <property type="entry name" value="MFS_Domain-Containing_Protein"/>
</dbReference>
<gene>
    <name evidence="6" type="ORF">PFISCL1PPCAC_17977</name>
</gene>
<feature type="transmembrane region" description="Helical" evidence="5">
    <location>
        <begin position="81"/>
        <end position="100"/>
    </location>
</feature>
<feature type="transmembrane region" description="Helical" evidence="5">
    <location>
        <begin position="12"/>
        <end position="35"/>
    </location>
</feature>
<comment type="subcellular location">
    <subcellularLocation>
        <location evidence="1">Membrane</location>
        <topology evidence="1">Multi-pass membrane protein</topology>
    </subcellularLocation>
</comment>
<accession>A0AAV5W7U2</accession>
<feature type="non-terminal residue" evidence="6">
    <location>
        <position position="403"/>
    </location>
</feature>